<dbReference type="SMART" id="SM00382">
    <property type="entry name" value="AAA"/>
    <property type="match status" value="1"/>
</dbReference>
<evidence type="ECO:0000313" key="11">
    <source>
        <dbReference type="Proteomes" id="UP001606099"/>
    </source>
</evidence>
<evidence type="ECO:0000313" key="10">
    <source>
        <dbReference type="EMBL" id="MFG6448163.1"/>
    </source>
</evidence>
<dbReference type="Pfam" id="PF00448">
    <property type="entry name" value="SRP54"/>
    <property type="match status" value="1"/>
</dbReference>
<proteinExistence type="inferred from homology"/>
<keyword evidence="10" id="KW-0966">Cell projection</keyword>
<dbReference type="EMBL" id="JBIGHZ010000003">
    <property type="protein sequence ID" value="MFG6448163.1"/>
    <property type="molecule type" value="Genomic_DNA"/>
</dbReference>
<organism evidence="10 11">
    <name type="scientific">Roseateles rivi</name>
    <dbReference type="NCBI Taxonomy" id="3299028"/>
    <lineage>
        <taxon>Bacteria</taxon>
        <taxon>Pseudomonadati</taxon>
        <taxon>Pseudomonadota</taxon>
        <taxon>Betaproteobacteria</taxon>
        <taxon>Burkholderiales</taxon>
        <taxon>Sphaerotilaceae</taxon>
        <taxon>Roseateles</taxon>
    </lineage>
</organism>
<keyword evidence="3" id="KW-0547">Nucleotide-binding</keyword>
<keyword evidence="10" id="KW-0969">Cilium</keyword>
<dbReference type="RefSeq" id="WP_394460179.1">
    <property type="nucleotide sequence ID" value="NZ_JBIGHZ010000003.1"/>
</dbReference>
<comment type="similarity">
    <text evidence="2">Belongs to the GTP-binding SRP family.</text>
</comment>
<comment type="subcellular location">
    <subcellularLocation>
        <location evidence="1">Cell membrane</location>
        <topology evidence="1">Peripheral membrane protein</topology>
        <orientation evidence="1">Cytoplasmic side</orientation>
    </subcellularLocation>
</comment>
<dbReference type="InterPro" id="IPR000897">
    <property type="entry name" value="SRP54_GTPase_dom"/>
</dbReference>
<protein>
    <recommendedName>
        <fullName evidence="6">Flagellar biosynthesis protein FlhF</fullName>
    </recommendedName>
</protein>
<evidence type="ECO:0000256" key="6">
    <source>
        <dbReference type="NCBIfam" id="TIGR03499"/>
    </source>
</evidence>
<dbReference type="Gene3D" id="3.40.50.300">
    <property type="entry name" value="P-loop containing nucleotide triphosphate hydrolases"/>
    <property type="match status" value="1"/>
</dbReference>
<dbReference type="PANTHER" id="PTHR43134:SF3">
    <property type="entry name" value="FLAGELLAR BIOSYNTHESIS PROTEIN FLHF"/>
    <property type="match status" value="1"/>
</dbReference>
<evidence type="ECO:0000256" key="5">
    <source>
        <dbReference type="ARBA" id="ARBA00023136"/>
    </source>
</evidence>
<reference evidence="10 11" key="1">
    <citation type="submission" date="2024-08" db="EMBL/GenBank/DDBJ databases">
        <authorList>
            <person name="Lu H."/>
        </authorList>
    </citation>
    <scope>NUCLEOTIDE SEQUENCE [LARGE SCALE GENOMIC DNA]</scope>
    <source>
        <strain evidence="10 11">BYS180W</strain>
    </source>
</reference>
<keyword evidence="4" id="KW-0342">GTP-binding</keyword>
<dbReference type="PANTHER" id="PTHR43134">
    <property type="entry name" value="SIGNAL RECOGNITION PARTICLE RECEPTOR SUBUNIT ALPHA"/>
    <property type="match status" value="1"/>
</dbReference>
<evidence type="ECO:0000256" key="4">
    <source>
        <dbReference type="ARBA" id="ARBA00023134"/>
    </source>
</evidence>
<feature type="compositionally biased region" description="Low complexity" evidence="7">
    <location>
        <begin position="93"/>
        <end position="114"/>
    </location>
</feature>
<dbReference type="InterPro" id="IPR003593">
    <property type="entry name" value="AAA+_ATPase"/>
</dbReference>
<keyword evidence="10" id="KW-0282">Flagellum</keyword>
<comment type="caution">
    <text evidence="10">The sequence shown here is derived from an EMBL/GenBank/DDBJ whole genome shotgun (WGS) entry which is preliminary data.</text>
</comment>
<dbReference type="NCBIfam" id="TIGR03499">
    <property type="entry name" value="FlhF"/>
    <property type="match status" value="1"/>
</dbReference>
<keyword evidence="5" id="KW-0472">Membrane</keyword>
<gene>
    <name evidence="10" type="primary">flhF</name>
    <name evidence="10" type="ORF">ACG0Z6_07875</name>
</gene>
<dbReference type="SUPFAM" id="SSF52540">
    <property type="entry name" value="P-loop containing nucleoside triphosphate hydrolases"/>
    <property type="match status" value="1"/>
</dbReference>
<dbReference type="Gene3D" id="1.20.120.1380">
    <property type="entry name" value="Flagellar FlhF biosynthesis protein, N domain"/>
    <property type="match status" value="1"/>
</dbReference>
<dbReference type="InterPro" id="IPR027417">
    <property type="entry name" value="P-loop_NTPase"/>
</dbReference>
<evidence type="ECO:0000256" key="2">
    <source>
        <dbReference type="ARBA" id="ARBA00008531"/>
    </source>
</evidence>
<evidence type="ECO:0000259" key="9">
    <source>
        <dbReference type="SMART" id="SM00962"/>
    </source>
</evidence>
<dbReference type="Proteomes" id="UP001606099">
    <property type="component" value="Unassembled WGS sequence"/>
</dbReference>
<keyword evidence="11" id="KW-1185">Reference proteome</keyword>
<name>A0ABW7FV20_9BURK</name>
<feature type="region of interest" description="Disordered" evidence="7">
    <location>
        <begin position="187"/>
        <end position="220"/>
    </location>
</feature>
<evidence type="ECO:0000259" key="8">
    <source>
        <dbReference type="SMART" id="SM00382"/>
    </source>
</evidence>
<feature type="region of interest" description="Disordered" evidence="7">
    <location>
        <begin position="140"/>
        <end position="165"/>
    </location>
</feature>
<dbReference type="InterPro" id="IPR020006">
    <property type="entry name" value="FlhF"/>
</dbReference>
<evidence type="ECO:0000256" key="1">
    <source>
        <dbReference type="ARBA" id="ARBA00004413"/>
    </source>
</evidence>
<evidence type="ECO:0000256" key="3">
    <source>
        <dbReference type="ARBA" id="ARBA00022741"/>
    </source>
</evidence>
<feature type="domain" description="AAA+ ATPase" evidence="8">
    <location>
        <begin position="340"/>
        <end position="530"/>
    </location>
</feature>
<feature type="region of interest" description="Disordered" evidence="7">
    <location>
        <begin position="93"/>
        <end position="118"/>
    </location>
</feature>
<feature type="domain" description="SRP54-type proteins GTP-binding" evidence="9">
    <location>
        <begin position="341"/>
        <end position="531"/>
    </location>
</feature>
<evidence type="ECO:0000256" key="7">
    <source>
        <dbReference type="SAM" id="MobiDB-lite"/>
    </source>
</evidence>
<accession>A0ABW7FV20</accession>
<sequence length="564" mass="60744">MNVKRFTAPSTREALTLVRQAFGEDAVVLSTKPCPEGVEVLAMAPDSMSQIERVAASAPRVSARPVAPAAAPAQPAQERQSIKSRLTERIAARMAPASSAAAPSANNSPSTSQSVNQDVQTLSMSTLSFQDYVRERMLRRRQAEQQGRTDPVLSSEPQHSTPAQDVATLEQLRRQRADAAMQVLGARSSAQPTAAPAAKPRAEAQPKPAVAAPRVAAAAPRHPPVLRDEIRLQEPLLHEPSLGGRVGEQEDMMQELRSMKGLIEQRFGALAFIEKMQRQPTQARLTWRLLEAGFSPALVRKLTDACPAELTEEAQWIAWAANVLSRNVLTAEDQAPLEDQGGVFALIGSTGVGKTTTTAKLAAAFATKHGASQLGLITLDAYRVGAHEQLRAYGRILGVPVHTAHDRASLEDLLELLAGKKMVLIDTAGTAQRDTRTQELLDMLGHASIRRLLLVNAAQQGETIEDVVAAWRANEAQGVVLSKIDEAVKLGPALDTMIRHRLRVLAVANGQRVPEDWHRLSAQALVQRALRPTGPSAWRMDSSDVNLIFAAGPAQAVSSAFGAY</sequence>
<dbReference type="SMART" id="SM00962">
    <property type="entry name" value="SRP54"/>
    <property type="match status" value="1"/>
</dbReference>